<protein>
    <submittedName>
        <fullName evidence="1">Uncharacterized protein</fullName>
    </submittedName>
</protein>
<gene>
    <name evidence="1" type="ORF">CUN67_23500</name>
</gene>
<dbReference type="Proteomes" id="UP000502005">
    <property type="component" value="Plasmid pNE1B"/>
</dbReference>
<name>A0A6B9G851_PANCY</name>
<evidence type="ECO:0000313" key="2">
    <source>
        <dbReference type="Proteomes" id="UP000502005"/>
    </source>
</evidence>
<sequence>MNDNRPVPWPWAQEIKNNPRILKDGESIIIVWPLSVQKDSPLVQDLLGKVCQIHRKGDVLIQDIVPGRITICLDEDSRVIEVFEESPLPQS</sequence>
<geneLocation type="plasmid" evidence="2">
    <name>pne1b</name>
</geneLocation>
<accession>A0A6B9G851</accession>
<dbReference type="RefSeq" id="WP_208717871.1">
    <property type="nucleotide sequence ID" value="NZ_CP024770.1"/>
</dbReference>
<reference evidence="1 2" key="1">
    <citation type="submission" date="2017-11" db="EMBL/GenBank/DDBJ databases">
        <title>Genome sequence of Pantoea cypripedii NE1.</title>
        <authorList>
            <person name="Nascimento F.X."/>
        </authorList>
    </citation>
    <scope>NUCLEOTIDE SEQUENCE [LARGE SCALE GENOMIC DNA]</scope>
    <source>
        <strain evidence="1 2">NE1</strain>
        <plasmid evidence="2">pne1b</plasmid>
    </source>
</reference>
<organism evidence="1 2">
    <name type="scientific">Pantoea cypripedii</name>
    <name type="common">Pectobacterium cypripedii</name>
    <name type="synonym">Erwinia cypripedii</name>
    <dbReference type="NCBI Taxonomy" id="55209"/>
    <lineage>
        <taxon>Bacteria</taxon>
        <taxon>Pseudomonadati</taxon>
        <taxon>Pseudomonadota</taxon>
        <taxon>Gammaproteobacteria</taxon>
        <taxon>Enterobacterales</taxon>
        <taxon>Erwiniaceae</taxon>
        <taxon>Pantoea</taxon>
    </lineage>
</organism>
<proteinExistence type="predicted"/>
<keyword evidence="1" id="KW-0614">Plasmid</keyword>
<evidence type="ECO:0000313" key="1">
    <source>
        <dbReference type="EMBL" id="QGY31973.1"/>
    </source>
</evidence>
<dbReference type="AlphaFoldDB" id="A0A6B9G851"/>
<dbReference type="EMBL" id="CP024770">
    <property type="protein sequence ID" value="QGY31973.1"/>
    <property type="molecule type" value="Genomic_DNA"/>
</dbReference>